<feature type="domain" description="CBS" evidence="4">
    <location>
        <begin position="68"/>
        <end position="125"/>
    </location>
</feature>
<dbReference type="PROSITE" id="PS50914">
    <property type="entry name" value="BON"/>
    <property type="match status" value="1"/>
</dbReference>
<evidence type="ECO:0000313" key="5">
    <source>
        <dbReference type="EMBL" id="KIQ67190.1"/>
    </source>
</evidence>
<keyword evidence="6" id="KW-1185">Reference proteome</keyword>
<dbReference type="InterPro" id="IPR007055">
    <property type="entry name" value="BON_dom"/>
</dbReference>
<dbReference type="AlphaFoldDB" id="A0A0D0NFW7"/>
<name>A0A0D0NFW7_KITGR</name>
<reference evidence="5 6" key="1">
    <citation type="submission" date="2015-02" db="EMBL/GenBank/DDBJ databases">
        <title>Draft genome sequence of Kitasatospora griseola MF730-N6, a bafilomycin, terpentecin and satosporin producer.</title>
        <authorList>
            <person name="Arens J.C."/>
            <person name="Haltli B."/>
            <person name="Kerr R.G."/>
        </authorList>
    </citation>
    <scope>NUCLEOTIDE SEQUENCE [LARGE SCALE GENOMIC DNA]</scope>
    <source>
        <strain evidence="5 6">MF730-N6</strain>
    </source>
</reference>
<accession>A0A0D0NFW7</accession>
<evidence type="ECO:0000256" key="1">
    <source>
        <dbReference type="ARBA" id="ARBA00023122"/>
    </source>
</evidence>
<dbReference type="Gene3D" id="3.10.580.10">
    <property type="entry name" value="CBS-domain"/>
    <property type="match status" value="1"/>
</dbReference>
<dbReference type="PATRIC" id="fig|2064.6.peg.42"/>
<dbReference type="Pfam" id="PF00571">
    <property type="entry name" value="CBS"/>
    <property type="match status" value="2"/>
</dbReference>
<dbReference type="InterPro" id="IPR051257">
    <property type="entry name" value="Diverse_CBS-Domain"/>
</dbReference>
<keyword evidence="1 2" id="KW-0129">CBS domain</keyword>
<dbReference type="SUPFAM" id="SSF54631">
    <property type="entry name" value="CBS-domain pair"/>
    <property type="match status" value="1"/>
</dbReference>
<evidence type="ECO:0000259" key="3">
    <source>
        <dbReference type="PROSITE" id="PS50914"/>
    </source>
</evidence>
<sequence>MSRALVAVGADASFQEVTDLLQHWRTGSVPVLSGDGRVVGVVSEADLLRAQDERAAEDPARLTARRLMTAPAVTVHPDTAPSDAARLIVDRGLRRLPVIDTEDRLVGSVHRGDLLAAAGRHATDLADRVRFALLAAVHPDAFSQLSVRADDGLVVLDGRLPRGIGADEVAHLIRSVPGVREVDVTARPSGPAEVHGDS</sequence>
<evidence type="ECO:0000256" key="2">
    <source>
        <dbReference type="PROSITE-ProRule" id="PRU00703"/>
    </source>
</evidence>
<protein>
    <recommendedName>
        <fullName evidence="7">CBS domain-containing protein</fullName>
    </recommendedName>
</protein>
<dbReference type="InterPro" id="IPR000644">
    <property type="entry name" value="CBS_dom"/>
</dbReference>
<dbReference type="Proteomes" id="UP000032066">
    <property type="component" value="Unassembled WGS sequence"/>
</dbReference>
<dbReference type="PANTHER" id="PTHR43080:SF29">
    <property type="entry name" value="OS02G0818000 PROTEIN"/>
    <property type="match status" value="1"/>
</dbReference>
<feature type="domain" description="CBS" evidence="4">
    <location>
        <begin position="1"/>
        <end position="57"/>
    </location>
</feature>
<evidence type="ECO:0008006" key="7">
    <source>
        <dbReference type="Google" id="ProtNLM"/>
    </source>
</evidence>
<proteinExistence type="predicted"/>
<comment type="caution">
    <text evidence="5">The sequence shown here is derived from an EMBL/GenBank/DDBJ whole genome shotgun (WGS) entry which is preliminary data.</text>
</comment>
<evidence type="ECO:0000259" key="4">
    <source>
        <dbReference type="PROSITE" id="PS51371"/>
    </source>
</evidence>
<dbReference type="InterPro" id="IPR046342">
    <property type="entry name" value="CBS_dom_sf"/>
</dbReference>
<dbReference type="PANTHER" id="PTHR43080">
    <property type="entry name" value="CBS DOMAIN-CONTAINING PROTEIN CBSX3, MITOCHONDRIAL"/>
    <property type="match status" value="1"/>
</dbReference>
<organism evidence="5 6">
    <name type="scientific">Kitasatospora griseola</name>
    <name type="common">Streptomyces griseolosporeus</name>
    <dbReference type="NCBI Taxonomy" id="2064"/>
    <lineage>
        <taxon>Bacteria</taxon>
        <taxon>Bacillati</taxon>
        <taxon>Actinomycetota</taxon>
        <taxon>Actinomycetes</taxon>
        <taxon>Kitasatosporales</taxon>
        <taxon>Streptomycetaceae</taxon>
        <taxon>Kitasatospora</taxon>
    </lineage>
</organism>
<dbReference type="SMART" id="SM00116">
    <property type="entry name" value="CBS"/>
    <property type="match status" value="2"/>
</dbReference>
<gene>
    <name evidence="5" type="ORF">TR51_00155</name>
</gene>
<dbReference type="PROSITE" id="PS51371">
    <property type="entry name" value="CBS"/>
    <property type="match status" value="2"/>
</dbReference>
<dbReference type="EMBL" id="JXZB01000001">
    <property type="protein sequence ID" value="KIQ67190.1"/>
    <property type="molecule type" value="Genomic_DNA"/>
</dbReference>
<feature type="domain" description="BON" evidence="3">
    <location>
        <begin position="121"/>
        <end position="190"/>
    </location>
</feature>
<dbReference type="STRING" id="2064.TR51_00155"/>
<evidence type="ECO:0000313" key="6">
    <source>
        <dbReference type="Proteomes" id="UP000032066"/>
    </source>
</evidence>